<dbReference type="RefSeq" id="WP_218477377.1">
    <property type="nucleotide sequence ID" value="NZ_BAABJN010000004.1"/>
</dbReference>
<organism evidence="1 2">
    <name type="scientific">Nocardia iowensis</name>
    <dbReference type="NCBI Taxonomy" id="204891"/>
    <lineage>
        <taxon>Bacteria</taxon>
        <taxon>Bacillati</taxon>
        <taxon>Actinomycetota</taxon>
        <taxon>Actinomycetes</taxon>
        <taxon>Mycobacteriales</taxon>
        <taxon>Nocardiaceae</taxon>
        <taxon>Nocardia</taxon>
    </lineage>
</organism>
<keyword evidence="2" id="KW-1185">Reference proteome</keyword>
<accession>A0ABX8S4B9</accession>
<evidence type="ECO:0000313" key="1">
    <source>
        <dbReference type="EMBL" id="QXN94726.1"/>
    </source>
</evidence>
<dbReference type="EMBL" id="CP078145">
    <property type="protein sequence ID" value="QXN94726.1"/>
    <property type="molecule type" value="Genomic_DNA"/>
</dbReference>
<evidence type="ECO:0000313" key="2">
    <source>
        <dbReference type="Proteomes" id="UP000694257"/>
    </source>
</evidence>
<protein>
    <submittedName>
        <fullName evidence="1">Uncharacterized protein</fullName>
    </submittedName>
</protein>
<proteinExistence type="predicted"/>
<sequence length="54" mass="5754">MANVGDHVRIGTSGVSVFTVVEIEGDRAVIESVEDAPGRYPWTVRVADLVPTEG</sequence>
<gene>
    <name evidence="1" type="ORF">KV110_17750</name>
</gene>
<name>A0ABX8S4B9_NOCIO</name>
<reference evidence="1 2" key="1">
    <citation type="submission" date="2021-07" db="EMBL/GenBank/DDBJ databases">
        <title>Whole Genome Sequence of Nocardia Iowensis.</title>
        <authorList>
            <person name="Lamm A."/>
            <person name="Collins-Fairclough A.M."/>
            <person name="Bunk B."/>
            <person name="Sproer C."/>
        </authorList>
    </citation>
    <scope>NUCLEOTIDE SEQUENCE [LARGE SCALE GENOMIC DNA]</scope>
    <source>
        <strain evidence="1 2">NRRL 5646</strain>
    </source>
</reference>
<dbReference type="Proteomes" id="UP000694257">
    <property type="component" value="Chromosome"/>
</dbReference>